<name>A0A0F8ZGI3_9ZZZZ</name>
<protein>
    <submittedName>
        <fullName evidence="1">Uncharacterized protein</fullName>
    </submittedName>
</protein>
<comment type="caution">
    <text evidence="1">The sequence shown here is derived from an EMBL/GenBank/DDBJ whole genome shotgun (WGS) entry which is preliminary data.</text>
</comment>
<accession>A0A0F8ZGI3</accession>
<dbReference type="AlphaFoldDB" id="A0A0F8ZGI3"/>
<dbReference type="EMBL" id="LAZR01048000">
    <property type="protein sequence ID" value="KKK92917.1"/>
    <property type="molecule type" value="Genomic_DNA"/>
</dbReference>
<evidence type="ECO:0000313" key="1">
    <source>
        <dbReference type="EMBL" id="KKK92917.1"/>
    </source>
</evidence>
<organism evidence="1">
    <name type="scientific">marine sediment metagenome</name>
    <dbReference type="NCBI Taxonomy" id="412755"/>
    <lineage>
        <taxon>unclassified sequences</taxon>
        <taxon>metagenomes</taxon>
        <taxon>ecological metagenomes</taxon>
    </lineage>
</organism>
<sequence>MRIIIHIDNREDKLMALLRVYKALPEYYRFKGEDDRRLTVRFEDGAMLIYHDRKDMVIFGATK</sequence>
<gene>
    <name evidence="1" type="ORF">LCGC14_2698090</name>
</gene>
<reference evidence="1" key="1">
    <citation type="journal article" date="2015" name="Nature">
        <title>Complex archaea that bridge the gap between prokaryotes and eukaryotes.</title>
        <authorList>
            <person name="Spang A."/>
            <person name="Saw J.H."/>
            <person name="Jorgensen S.L."/>
            <person name="Zaremba-Niedzwiedzka K."/>
            <person name="Martijn J."/>
            <person name="Lind A.E."/>
            <person name="van Eijk R."/>
            <person name="Schleper C."/>
            <person name="Guy L."/>
            <person name="Ettema T.J."/>
        </authorList>
    </citation>
    <scope>NUCLEOTIDE SEQUENCE</scope>
</reference>
<proteinExistence type="predicted"/>